<gene>
    <name evidence="5" type="ORF">BJ991_003568</name>
</gene>
<dbReference type="Gene3D" id="3.40.50.2300">
    <property type="match status" value="2"/>
</dbReference>
<dbReference type="PANTHER" id="PTHR47235">
    <property type="entry name" value="BLR6548 PROTEIN"/>
    <property type="match status" value="1"/>
</dbReference>
<dbReference type="InterPro" id="IPR028082">
    <property type="entry name" value="Peripla_BP_I"/>
</dbReference>
<keyword evidence="6" id="KW-1185">Reference proteome</keyword>
<dbReference type="SUPFAM" id="SSF53822">
    <property type="entry name" value="Periplasmic binding protein-like I"/>
    <property type="match status" value="1"/>
</dbReference>
<reference evidence="5 6" key="1">
    <citation type="submission" date="2020-07" db="EMBL/GenBank/DDBJ databases">
        <title>Sequencing the genomes of 1000 actinobacteria strains.</title>
        <authorList>
            <person name="Klenk H.-P."/>
        </authorList>
    </citation>
    <scope>NUCLEOTIDE SEQUENCE [LARGE SCALE GENOMIC DNA]</scope>
    <source>
        <strain evidence="5 6">DSM 24662</strain>
    </source>
</reference>
<organism evidence="5 6">
    <name type="scientific">Microbacterium immunditiarum</name>
    <dbReference type="NCBI Taxonomy" id="337480"/>
    <lineage>
        <taxon>Bacteria</taxon>
        <taxon>Bacillati</taxon>
        <taxon>Actinomycetota</taxon>
        <taxon>Actinomycetes</taxon>
        <taxon>Micrococcales</taxon>
        <taxon>Microbacteriaceae</taxon>
        <taxon>Microbacterium</taxon>
    </lineage>
</organism>
<feature type="compositionally biased region" description="Low complexity" evidence="3">
    <location>
        <begin position="38"/>
        <end position="49"/>
    </location>
</feature>
<dbReference type="Pfam" id="PF13458">
    <property type="entry name" value="Peripla_BP_6"/>
    <property type="match status" value="1"/>
</dbReference>
<proteinExistence type="inferred from homology"/>
<evidence type="ECO:0000256" key="3">
    <source>
        <dbReference type="SAM" id="MobiDB-lite"/>
    </source>
</evidence>
<protein>
    <submittedName>
        <fullName evidence="5">Branched-chain amino acid transport system substrate-binding protein</fullName>
    </submittedName>
</protein>
<keyword evidence="2" id="KW-0732">Signal</keyword>
<feature type="domain" description="Leucine-binding protein" evidence="4">
    <location>
        <begin position="68"/>
        <end position="392"/>
    </location>
</feature>
<sequence>MTLPSRAHKALLTTAAVLALGLVLSGCTGRGSSASAEPDGPTPTAAPGAVDVADCENYQPSQGISDDEIKLGATYPDSGPLANIGAVARGMKAYFEHLNATEGGIDGRTITFIGKDDQYDPTKAVSNTNELLQEEQVFAMVGIQSSAGTTSVWDQLNAECVPILLSTVGGEPMSSRLAHLNTTDGLVPYASDAYGLATHAIDTWQSQKVGILALAGALQDAFTAGVTAGLEGTDAELTLVEAYQVGDPTVTAQITNLKAAGVDTVILAGAGATCPQAINGIRDADWQPHILVSFTCSVVTHLADPVAADGVVSGTNKVPLDESSPEYEEFVTAAAEYAPGEEPSIDMATGWLQAQLIAEILRSAPALTRVDVINQALNLKDVTVPMAAPGITFNTSATDPIPFESVRMQQFNGGSRQWEHVDADVIDLDGVLASLEG</sequence>
<dbReference type="CDD" id="cd06343">
    <property type="entry name" value="PBP1_ABC_ligand_binding-like"/>
    <property type="match status" value="1"/>
</dbReference>
<comment type="caution">
    <text evidence="5">The sequence shown here is derived from an EMBL/GenBank/DDBJ whole genome shotgun (WGS) entry which is preliminary data.</text>
</comment>
<name>A0A7Y9GRV2_9MICO</name>
<dbReference type="PROSITE" id="PS51257">
    <property type="entry name" value="PROKAR_LIPOPROTEIN"/>
    <property type="match status" value="1"/>
</dbReference>
<evidence type="ECO:0000259" key="4">
    <source>
        <dbReference type="Pfam" id="PF13458"/>
    </source>
</evidence>
<dbReference type="AlphaFoldDB" id="A0A7Y9GRV2"/>
<dbReference type="InterPro" id="IPR028081">
    <property type="entry name" value="Leu-bd"/>
</dbReference>
<feature type="region of interest" description="Disordered" evidence="3">
    <location>
        <begin position="30"/>
        <end position="49"/>
    </location>
</feature>
<dbReference type="EMBL" id="JACCBV010000001">
    <property type="protein sequence ID" value="NYE21540.1"/>
    <property type="molecule type" value="Genomic_DNA"/>
</dbReference>
<evidence type="ECO:0000256" key="1">
    <source>
        <dbReference type="ARBA" id="ARBA00010062"/>
    </source>
</evidence>
<comment type="similarity">
    <text evidence="1">Belongs to the leucine-binding protein family.</text>
</comment>
<dbReference type="Proteomes" id="UP000576969">
    <property type="component" value="Unassembled WGS sequence"/>
</dbReference>
<dbReference type="RefSeq" id="WP_179492241.1">
    <property type="nucleotide sequence ID" value="NZ_JACCBV010000001.1"/>
</dbReference>
<evidence type="ECO:0000313" key="5">
    <source>
        <dbReference type="EMBL" id="NYE21540.1"/>
    </source>
</evidence>
<accession>A0A7Y9GRV2</accession>
<evidence type="ECO:0000313" key="6">
    <source>
        <dbReference type="Proteomes" id="UP000576969"/>
    </source>
</evidence>
<dbReference type="PANTHER" id="PTHR47235:SF1">
    <property type="entry name" value="BLR6548 PROTEIN"/>
    <property type="match status" value="1"/>
</dbReference>
<evidence type="ECO:0000256" key="2">
    <source>
        <dbReference type="ARBA" id="ARBA00022729"/>
    </source>
</evidence>